<comment type="caution">
    <text evidence="1">The sequence shown here is derived from an EMBL/GenBank/DDBJ whole genome shotgun (WGS) entry which is preliminary data.</text>
</comment>
<dbReference type="EMBL" id="RDQM01000008">
    <property type="protein sequence ID" value="RMW97936.1"/>
    <property type="molecule type" value="Genomic_DNA"/>
</dbReference>
<dbReference type="Proteomes" id="UP000281171">
    <property type="component" value="Unassembled WGS sequence"/>
</dbReference>
<dbReference type="EMBL" id="RDQK01000035">
    <property type="protein sequence ID" value="RMX06124.1"/>
    <property type="molecule type" value="Genomic_DNA"/>
</dbReference>
<evidence type="ECO:0008006" key="5">
    <source>
        <dbReference type="Google" id="ProtNLM"/>
    </source>
</evidence>
<accession>A0A3M6QSW2</accession>
<gene>
    <name evidence="2" type="ORF">EBQ24_11815</name>
    <name evidence="1" type="ORF">EBQ26_07540</name>
</gene>
<name>A0A3M6Q4Q3_9BURK</name>
<protein>
    <recommendedName>
        <fullName evidence="5">Formylmethanofuran dehydrogenase subunit E domain-containing protein</fullName>
    </recommendedName>
</protein>
<evidence type="ECO:0000313" key="3">
    <source>
        <dbReference type="Proteomes" id="UP000267521"/>
    </source>
</evidence>
<proteinExistence type="predicted"/>
<dbReference type="AlphaFoldDB" id="A0A3M6Q4Q3"/>
<organism evidence="1 3">
    <name type="scientific">Allofranklinella schreckenbergeri</name>
    <dbReference type="NCBI Taxonomy" id="1076744"/>
    <lineage>
        <taxon>Bacteria</taxon>
        <taxon>Pseudomonadati</taxon>
        <taxon>Pseudomonadota</taxon>
        <taxon>Betaproteobacteria</taxon>
        <taxon>Burkholderiales</taxon>
        <taxon>Comamonadaceae</taxon>
        <taxon>Allofranklinella</taxon>
    </lineage>
</organism>
<reference evidence="3 4" key="1">
    <citation type="submission" date="2018-10" db="EMBL/GenBank/DDBJ databases">
        <title>Comamonadaceae CDC group NO-1 genome sequencing and assembly.</title>
        <authorList>
            <person name="Bernier A.-M."/>
            <person name="Bernard K."/>
        </authorList>
    </citation>
    <scope>NUCLEOTIDE SEQUENCE [LARGE SCALE GENOMIC DNA]</scope>
    <source>
        <strain evidence="2 4">NML180581</strain>
        <strain evidence="1 3">NML970147</strain>
    </source>
</reference>
<evidence type="ECO:0000313" key="4">
    <source>
        <dbReference type="Proteomes" id="UP000281171"/>
    </source>
</evidence>
<evidence type="ECO:0000313" key="2">
    <source>
        <dbReference type="EMBL" id="RMX06124.1"/>
    </source>
</evidence>
<sequence length="209" mass="22478">MTGFPSFFAQAPVLRVQDKLAEFLGAAEQGIMEYRYVDAVRLAGHSCPTVAGAYLMTVKGMQALYGSALPERGGIDVLMSDGREEGVTGVIASVATLLTGAAAETGFPGMGKANRFSRKNLLSYDNNLQGDLALRRRDNGQAVLVKLDASVTPWTEEMRALIPLAVGGKATPEQLKRFAQLWQGRVKAMLIDHVNDPRLVQVTPWTAAG</sequence>
<evidence type="ECO:0000313" key="1">
    <source>
        <dbReference type="EMBL" id="RMW97936.1"/>
    </source>
</evidence>
<dbReference type="Proteomes" id="UP000267521">
    <property type="component" value="Unassembled WGS sequence"/>
</dbReference>
<accession>A0A3M6Q4Q3</accession>